<gene>
    <name evidence="2" type="ORF">GTW51_00810</name>
</gene>
<reference evidence="2 3" key="1">
    <citation type="submission" date="2020-01" db="EMBL/GenBank/DDBJ databases">
        <title>Genomes of bacteria type strains.</title>
        <authorList>
            <person name="Chen J."/>
            <person name="Zhu S."/>
            <person name="Chen J."/>
        </authorList>
    </citation>
    <scope>NUCLEOTIDE SEQUENCE [LARGE SCALE GENOMIC DNA]</scope>
    <source>
        <strain evidence="2 3">KCTC 52919</strain>
    </source>
</reference>
<dbReference type="Pfam" id="PF04248">
    <property type="entry name" value="NTP_transf_9"/>
    <property type="match status" value="1"/>
</dbReference>
<comment type="caution">
    <text evidence="2">The sequence shown here is derived from an EMBL/GenBank/DDBJ whole genome shotgun (WGS) entry which is preliminary data.</text>
</comment>
<dbReference type="Gene3D" id="2.170.150.40">
    <property type="entry name" value="Domain of unknown function (DUF427)"/>
    <property type="match status" value="1"/>
</dbReference>
<evidence type="ECO:0000313" key="2">
    <source>
        <dbReference type="EMBL" id="NDV85236.1"/>
    </source>
</evidence>
<dbReference type="InterPro" id="IPR038694">
    <property type="entry name" value="DUF427_sf"/>
</dbReference>
<sequence length="90" mass="9908">MAATRDALLVHGLGETPVYFVPRRDVYTEHLVETGTRPGLGGRDSKFWSVTASGGGLENAVWMFLMPEGETEPLLDHFGFDPNPFNITVD</sequence>
<dbReference type="AlphaFoldDB" id="A0A6L9MC37"/>
<name>A0A6L9MC37_9HYPH</name>
<protein>
    <submittedName>
        <fullName evidence="2">DUF427 domain-containing protein</fullName>
    </submittedName>
</protein>
<proteinExistence type="predicted"/>
<dbReference type="Proteomes" id="UP000476332">
    <property type="component" value="Unassembled WGS sequence"/>
</dbReference>
<feature type="domain" description="DUF427" evidence="1">
    <location>
        <begin position="2"/>
        <end position="82"/>
    </location>
</feature>
<dbReference type="InterPro" id="IPR007361">
    <property type="entry name" value="DUF427"/>
</dbReference>
<keyword evidence="3" id="KW-1185">Reference proteome</keyword>
<evidence type="ECO:0000313" key="3">
    <source>
        <dbReference type="Proteomes" id="UP000476332"/>
    </source>
</evidence>
<evidence type="ECO:0000259" key="1">
    <source>
        <dbReference type="Pfam" id="PF04248"/>
    </source>
</evidence>
<dbReference type="EMBL" id="JAAAMJ010000001">
    <property type="protein sequence ID" value="NDV85236.1"/>
    <property type="molecule type" value="Genomic_DNA"/>
</dbReference>
<accession>A0A6L9MC37</accession>
<organism evidence="2 3">
    <name type="scientific">Aurantimonas aggregata</name>
    <dbReference type="NCBI Taxonomy" id="2047720"/>
    <lineage>
        <taxon>Bacteria</taxon>
        <taxon>Pseudomonadati</taxon>
        <taxon>Pseudomonadota</taxon>
        <taxon>Alphaproteobacteria</taxon>
        <taxon>Hyphomicrobiales</taxon>
        <taxon>Aurantimonadaceae</taxon>
        <taxon>Aurantimonas</taxon>
    </lineage>
</organism>